<feature type="compositionally biased region" description="Low complexity" evidence="8">
    <location>
        <begin position="470"/>
        <end position="491"/>
    </location>
</feature>
<dbReference type="Pfam" id="PF12819">
    <property type="entry name" value="Malectin_like"/>
    <property type="match status" value="1"/>
</dbReference>
<dbReference type="FunFam" id="3.80.10.10:FF:000129">
    <property type="entry name" value="Leucine-rich repeat receptor-like kinase"/>
    <property type="match status" value="1"/>
</dbReference>
<accession>A0A2U1MG21</accession>
<keyword evidence="4 10" id="KW-0732">Signal</keyword>
<feature type="signal peptide" evidence="10">
    <location>
        <begin position="1"/>
        <end position="22"/>
    </location>
</feature>
<dbReference type="SUPFAM" id="SSF52058">
    <property type="entry name" value="L domain-like"/>
    <property type="match status" value="1"/>
</dbReference>
<evidence type="ECO:0000256" key="8">
    <source>
        <dbReference type="SAM" id="MobiDB-lite"/>
    </source>
</evidence>
<keyword evidence="3 9" id="KW-0812">Transmembrane</keyword>
<feature type="transmembrane region" description="Helical" evidence="9">
    <location>
        <begin position="500"/>
        <end position="524"/>
    </location>
</feature>
<keyword evidence="7 9" id="KW-0472">Membrane</keyword>
<evidence type="ECO:0000256" key="2">
    <source>
        <dbReference type="ARBA" id="ARBA00022614"/>
    </source>
</evidence>
<evidence type="ECO:0000313" key="12">
    <source>
        <dbReference type="EMBL" id="PWA60197.1"/>
    </source>
</evidence>
<evidence type="ECO:0000256" key="7">
    <source>
        <dbReference type="ARBA" id="ARBA00023136"/>
    </source>
</evidence>
<evidence type="ECO:0000256" key="3">
    <source>
        <dbReference type="ARBA" id="ARBA00022692"/>
    </source>
</evidence>
<dbReference type="PANTHER" id="PTHR45631:SF201">
    <property type="entry name" value="MALECTIN-LIKE CARBOHYDRATE-BINDING DOMAIN-CONTAINING PROTEIN-RELATED"/>
    <property type="match status" value="1"/>
</dbReference>
<dbReference type="InterPro" id="IPR032675">
    <property type="entry name" value="LRR_dom_sf"/>
</dbReference>
<evidence type="ECO:0000313" key="13">
    <source>
        <dbReference type="Proteomes" id="UP000245207"/>
    </source>
</evidence>
<evidence type="ECO:0000256" key="5">
    <source>
        <dbReference type="ARBA" id="ARBA00022737"/>
    </source>
</evidence>
<comment type="caution">
    <text evidence="12">The sequence shown here is derived from an EMBL/GenBank/DDBJ whole genome shotgun (WGS) entry which is preliminary data.</text>
</comment>
<dbReference type="InterPro" id="IPR024788">
    <property type="entry name" value="Malectin-like_Carb-bd_dom"/>
</dbReference>
<feature type="chain" id="PRO_5015538848" evidence="10">
    <location>
        <begin position="23"/>
        <end position="586"/>
    </location>
</feature>
<evidence type="ECO:0000256" key="10">
    <source>
        <dbReference type="SAM" id="SignalP"/>
    </source>
</evidence>
<name>A0A2U1MG21_ARTAN</name>
<feature type="domain" description="Malectin-like" evidence="11">
    <location>
        <begin position="28"/>
        <end position="331"/>
    </location>
</feature>
<dbReference type="OrthoDB" id="2143199at2759"/>
<dbReference type="STRING" id="35608.A0A2U1MG21"/>
<evidence type="ECO:0000256" key="1">
    <source>
        <dbReference type="ARBA" id="ARBA00004167"/>
    </source>
</evidence>
<gene>
    <name evidence="12" type="ORF">CTI12_AA383740</name>
</gene>
<dbReference type="Proteomes" id="UP000245207">
    <property type="component" value="Unassembled WGS sequence"/>
</dbReference>
<evidence type="ECO:0000256" key="9">
    <source>
        <dbReference type="SAM" id="Phobius"/>
    </source>
</evidence>
<keyword evidence="5" id="KW-0677">Repeat</keyword>
<keyword evidence="6 9" id="KW-1133">Transmembrane helix</keyword>
<feature type="region of interest" description="Disordered" evidence="8">
    <location>
        <begin position="470"/>
        <end position="494"/>
    </location>
</feature>
<comment type="subcellular location">
    <subcellularLocation>
        <location evidence="1">Membrane</location>
        <topology evidence="1">Single-pass membrane protein</topology>
    </subcellularLocation>
</comment>
<dbReference type="GO" id="GO:0016020">
    <property type="term" value="C:membrane"/>
    <property type="evidence" value="ECO:0007669"/>
    <property type="project" value="UniProtKB-SubCell"/>
</dbReference>
<evidence type="ECO:0000259" key="11">
    <source>
        <dbReference type="Pfam" id="PF12819"/>
    </source>
</evidence>
<dbReference type="AlphaFoldDB" id="A0A2U1MG21"/>
<organism evidence="12 13">
    <name type="scientific">Artemisia annua</name>
    <name type="common">Sweet wormwood</name>
    <dbReference type="NCBI Taxonomy" id="35608"/>
    <lineage>
        <taxon>Eukaryota</taxon>
        <taxon>Viridiplantae</taxon>
        <taxon>Streptophyta</taxon>
        <taxon>Embryophyta</taxon>
        <taxon>Tracheophyta</taxon>
        <taxon>Spermatophyta</taxon>
        <taxon>Magnoliopsida</taxon>
        <taxon>eudicotyledons</taxon>
        <taxon>Gunneridae</taxon>
        <taxon>Pentapetalae</taxon>
        <taxon>asterids</taxon>
        <taxon>campanulids</taxon>
        <taxon>Asterales</taxon>
        <taxon>Asteraceae</taxon>
        <taxon>Asteroideae</taxon>
        <taxon>Anthemideae</taxon>
        <taxon>Artemisiinae</taxon>
        <taxon>Artemisia</taxon>
    </lineage>
</organism>
<dbReference type="EMBL" id="PKPP01005421">
    <property type="protein sequence ID" value="PWA60197.1"/>
    <property type="molecule type" value="Genomic_DNA"/>
</dbReference>
<dbReference type="InterPro" id="IPR001611">
    <property type="entry name" value="Leu-rich_rpt"/>
</dbReference>
<dbReference type="PANTHER" id="PTHR45631">
    <property type="entry name" value="OS07G0107800 PROTEIN-RELATED"/>
    <property type="match status" value="1"/>
</dbReference>
<dbReference type="Pfam" id="PF00560">
    <property type="entry name" value="LRR_1"/>
    <property type="match status" value="2"/>
</dbReference>
<sequence>MAGHFKLLPILLLALFTLTVSSYNYDTLVSNGEANVVPSSNSLSDQVMNTLRVFTSRKKNCYSYPVTLGQKVLVRASFYYGNYDGLSKPPTFDLHFDGNFWTTVETSSTELTVHEITYVTKGDAVSVCVAKTKHDQFPFMSALEIRSVDSEVYNPKEVDNNRALFLISRLAYGASQTIRYPDDDYDRMWMPVLDLTNPVTSDDPLFSLESYISTTDRDHPPQAICQNAMSSGKANNLIVGTFSPSNSPYLINMHYSEVNTSIVDTSVTRSFRLYEMSTSGSELSDTITPPIQSVYEWSKYNYKVDSTTVFSLNATVDSVLPPLINAMEVFRIGDVLTNGTDSNDVEALALLRSTFDVLGGWSGDPCLPVNYSWDWLNCSDDDTPRVTSLYLDSFGLSGFFPDISSMDALEIIDLHNNSLIGTIPSFLGSMPNLQRLDLADNQFSGPVPASLSKNKNKNLELNYTENPSLCTSGKSCSSSPGTSSSSPGSTSVAGKKKSKLPVILGTTIPSFLLIWIAAGIITIVRRKMKPTNANGSATGGGATNGITNGLQKMGEDLVNEIANTGVQQVYGSPSPLLNVNSIDTTI</sequence>
<evidence type="ECO:0000256" key="6">
    <source>
        <dbReference type="ARBA" id="ARBA00022989"/>
    </source>
</evidence>
<keyword evidence="2" id="KW-0433">Leucine-rich repeat</keyword>
<evidence type="ECO:0000256" key="4">
    <source>
        <dbReference type="ARBA" id="ARBA00022729"/>
    </source>
</evidence>
<keyword evidence="13" id="KW-1185">Reference proteome</keyword>
<dbReference type="Gene3D" id="3.80.10.10">
    <property type="entry name" value="Ribonuclease Inhibitor"/>
    <property type="match status" value="1"/>
</dbReference>
<proteinExistence type="predicted"/>
<reference evidence="12 13" key="1">
    <citation type="journal article" date="2018" name="Mol. Plant">
        <title>The genome of Artemisia annua provides insight into the evolution of Asteraceae family and artemisinin biosynthesis.</title>
        <authorList>
            <person name="Shen Q."/>
            <person name="Zhang L."/>
            <person name="Liao Z."/>
            <person name="Wang S."/>
            <person name="Yan T."/>
            <person name="Shi P."/>
            <person name="Liu M."/>
            <person name="Fu X."/>
            <person name="Pan Q."/>
            <person name="Wang Y."/>
            <person name="Lv Z."/>
            <person name="Lu X."/>
            <person name="Zhang F."/>
            <person name="Jiang W."/>
            <person name="Ma Y."/>
            <person name="Chen M."/>
            <person name="Hao X."/>
            <person name="Li L."/>
            <person name="Tang Y."/>
            <person name="Lv G."/>
            <person name="Zhou Y."/>
            <person name="Sun X."/>
            <person name="Brodelius P.E."/>
            <person name="Rose J.K.C."/>
            <person name="Tang K."/>
        </authorList>
    </citation>
    <scope>NUCLEOTIDE SEQUENCE [LARGE SCALE GENOMIC DNA]</scope>
    <source>
        <strain evidence="13">cv. Huhao1</strain>
        <tissue evidence="12">Leaf</tissue>
    </source>
</reference>
<protein>
    <submittedName>
        <fullName evidence="12">Malectin-like carbohydrate-binding domain-containing protein</fullName>
    </submittedName>
</protein>